<evidence type="ECO:0000313" key="4">
    <source>
        <dbReference type="EMBL" id="KAK7013859.1"/>
    </source>
</evidence>
<feature type="domain" description="XPG-I" evidence="3">
    <location>
        <begin position="138"/>
        <end position="200"/>
    </location>
</feature>
<name>A0AAW0AKZ6_9AGAR</name>
<keyword evidence="5" id="KW-1185">Reference proteome</keyword>
<evidence type="ECO:0000256" key="2">
    <source>
        <dbReference type="SAM" id="Phobius"/>
    </source>
</evidence>
<feature type="compositionally biased region" description="Acidic residues" evidence="1">
    <location>
        <begin position="483"/>
        <end position="492"/>
    </location>
</feature>
<gene>
    <name evidence="4" type="ORF">R3P38DRAFT_2788120</name>
</gene>
<feature type="region of interest" description="Disordered" evidence="1">
    <location>
        <begin position="464"/>
        <end position="504"/>
    </location>
</feature>
<proteinExistence type="predicted"/>
<evidence type="ECO:0000259" key="3">
    <source>
        <dbReference type="SMART" id="SM00484"/>
    </source>
</evidence>
<dbReference type="GO" id="GO:0017108">
    <property type="term" value="F:5'-flap endonuclease activity"/>
    <property type="evidence" value="ECO:0007669"/>
    <property type="project" value="TreeGrafter"/>
</dbReference>
<feature type="compositionally biased region" description="Acidic residues" evidence="1">
    <location>
        <begin position="464"/>
        <end position="475"/>
    </location>
</feature>
<dbReference type="InterPro" id="IPR006084">
    <property type="entry name" value="XPG/Rad2"/>
</dbReference>
<keyword evidence="2" id="KW-0812">Transmembrane</keyword>
<dbReference type="SUPFAM" id="SSF47807">
    <property type="entry name" value="5' to 3' exonuclease, C-terminal subdomain"/>
    <property type="match status" value="1"/>
</dbReference>
<dbReference type="PANTHER" id="PTHR11081">
    <property type="entry name" value="FLAP ENDONUCLEASE FAMILY MEMBER"/>
    <property type="match status" value="1"/>
</dbReference>
<dbReference type="EMBL" id="JAWWNJ010000058">
    <property type="protein sequence ID" value="KAK7013859.1"/>
    <property type="molecule type" value="Genomic_DNA"/>
</dbReference>
<dbReference type="SUPFAM" id="SSF88723">
    <property type="entry name" value="PIN domain-like"/>
    <property type="match status" value="1"/>
</dbReference>
<dbReference type="SMART" id="SM00484">
    <property type="entry name" value="XPGI"/>
    <property type="match status" value="1"/>
</dbReference>
<dbReference type="InterPro" id="IPR006086">
    <property type="entry name" value="XPG-I_dom"/>
</dbReference>
<feature type="transmembrane region" description="Helical" evidence="2">
    <location>
        <begin position="37"/>
        <end position="61"/>
    </location>
</feature>
<dbReference type="Proteomes" id="UP001362999">
    <property type="component" value="Unassembled WGS sequence"/>
</dbReference>
<keyword evidence="2" id="KW-0472">Membrane</keyword>
<dbReference type="AlphaFoldDB" id="A0AAW0AKZ6"/>
<accession>A0AAW0AKZ6</accession>
<comment type="caution">
    <text evidence="4">The sequence shown here is derived from an EMBL/GenBank/DDBJ whole genome shotgun (WGS) entry which is preliminary data.</text>
</comment>
<protein>
    <submittedName>
        <fullName evidence="4">PIN domain-like protein</fullName>
    </submittedName>
</protein>
<dbReference type="InterPro" id="IPR029060">
    <property type="entry name" value="PIN-like_dom_sf"/>
</dbReference>
<evidence type="ECO:0000313" key="5">
    <source>
        <dbReference type="Proteomes" id="UP001362999"/>
    </source>
</evidence>
<reference evidence="4 5" key="1">
    <citation type="journal article" date="2024" name="J Genomics">
        <title>Draft genome sequencing and assembly of Favolaschia claudopus CIRM-BRFM 2984 isolated from oak limbs.</title>
        <authorList>
            <person name="Navarro D."/>
            <person name="Drula E."/>
            <person name="Chaduli D."/>
            <person name="Cazenave R."/>
            <person name="Ahrendt S."/>
            <person name="Wang J."/>
            <person name="Lipzen A."/>
            <person name="Daum C."/>
            <person name="Barry K."/>
            <person name="Grigoriev I.V."/>
            <person name="Favel A."/>
            <person name="Rosso M.N."/>
            <person name="Martin F."/>
        </authorList>
    </citation>
    <scope>NUCLEOTIDE SEQUENCE [LARGE SCALE GENOMIC DNA]</scope>
    <source>
        <strain evidence="4 5">CIRM-BRFM 2984</strain>
    </source>
</reference>
<dbReference type="PRINTS" id="PR00853">
    <property type="entry name" value="XPGRADSUPER"/>
</dbReference>
<dbReference type="Pfam" id="PF00867">
    <property type="entry name" value="XPG_I"/>
    <property type="match status" value="1"/>
</dbReference>
<dbReference type="CDD" id="cd09870">
    <property type="entry name" value="PIN_YEN1"/>
    <property type="match status" value="1"/>
</dbReference>
<organism evidence="4 5">
    <name type="scientific">Favolaschia claudopus</name>
    <dbReference type="NCBI Taxonomy" id="2862362"/>
    <lineage>
        <taxon>Eukaryota</taxon>
        <taxon>Fungi</taxon>
        <taxon>Dikarya</taxon>
        <taxon>Basidiomycota</taxon>
        <taxon>Agaricomycotina</taxon>
        <taxon>Agaricomycetes</taxon>
        <taxon>Agaricomycetidae</taxon>
        <taxon>Agaricales</taxon>
        <taxon>Marasmiineae</taxon>
        <taxon>Mycenaceae</taxon>
        <taxon>Favolaschia</taxon>
    </lineage>
</organism>
<keyword evidence="2" id="KW-1133">Transmembrane helix</keyword>
<dbReference type="GO" id="GO:0006281">
    <property type="term" value="P:DNA repair"/>
    <property type="evidence" value="ECO:0007669"/>
    <property type="project" value="UniProtKB-ARBA"/>
</dbReference>
<evidence type="ECO:0000256" key="1">
    <source>
        <dbReference type="SAM" id="MobiDB-lite"/>
    </source>
</evidence>
<dbReference type="Gene3D" id="3.40.50.1010">
    <property type="entry name" value="5'-nuclease"/>
    <property type="match status" value="2"/>
</dbReference>
<dbReference type="InterPro" id="IPR036279">
    <property type="entry name" value="5-3_exonuclease_C_sf"/>
</dbReference>
<dbReference type="PANTHER" id="PTHR11081:SF75">
    <property type="entry name" value="ENDONUCLEASE, PUTATIVE (AFU_ORTHOLOGUE AFUA_3G13260)-RELATED"/>
    <property type="match status" value="1"/>
</dbReference>
<sequence>MGVNGLWNVIEPAAQQRSLLNFATLEGFERNLRKQRALVVGVNISILLATIQSLQFSLGLADILRMFFFKLAQWSRAPLVLVFVFDGFGRPLIKRGKQVLAQPQQLVEGCKAAIEAFGYYHHQVRFPHHQRDGDRCPTKAPGEAEAELAQMNKLGFIDAVITEDSDAFVFGAVSVIRKLGPNIEMNAQIFHAKRLTSAPFHFDEDGLLLFVLLTGGDYDDGVSGCNANIAHSLAKCGFGRELHHILLSYAGDRRSRELALWRDRLRVELETNSSKLLHERQPMLAALIMDTFPSSRVIDLYINPYTSWSFNYIGSPPQIENWVPREPDIRALAAFAKDRLNWTQEELEKRFPTVIWPGVGFRMISSRFIMYSAPLQKFMTPYTNAHLVKFVNSSRSGPDDGHPSMQRDRIRISTGNFHRISKITSSTENESISLTVPHSILAIATKNLAMQTISFHDIVEIIESDSDEDANSDEEDRNHDQEDQTEDVGDEELTAKRRTTKEKE</sequence>